<dbReference type="AlphaFoldDB" id="A0A5C4MKV9"/>
<dbReference type="EMBL" id="VDFR01000177">
    <property type="protein sequence ID" value="TNC33103.1"/>
    <property type="molecule type" value="Genomic_DNA"/>
</dbReference>
<keyword evidence="4" id="KW-0812">Transmembrane</keyword>
<keyword evidence="2 6" id="KW-0378">Hydrolase</keyword>
<dbReference type="PANTHER" id="PTHR30023">
    <property type="entry name" value="D-ALANYL-D-ALANINE CARBOXYPEPTIDASE"/>
    <property type="match status" value="1"/>
</dbReference>
<dbReference type="GO" id="GO:0000270">
    <property type="term" value="P:peptidoglycan metabolic process"/>
    <property type="evidence" value="ECO:0007669"/>
    <property type="project" value="TreeGrafter"/>
</dbReference>
<keyword evidence="4" id="KW-0472">Membrane</keyword>
<evidence type="ECO:0000256" key="3">
    <source>
        <dbReference type="SAM" id="MobiDB-lite"/>
    </source>
</evidence>
<dbReference type="GO" id="GO:0006508">
    <property type="term" value="P:proteolysis"/>
    <property type="evidence" value="ECO:0007669"/>
    <property type="project" value="InterPro"/>
</dbReference>
<keyword evidence="6" id="KW-0645">Protease</keyword>
<protein>
    <submittedName>
        <fullName evidence="6">D-alanyl-D-alanine carboxypeptidase/D-alanyl-D-alanine-endopeptidase</fullName>
        <ecNumber evidence="6">3.4.16.4</ecNumber>
    </submittedName>
</protein>
<dbReference type="EC" id="3.4.16.4" evidence="6"/>
<dbReference type="NCBIfam" id="TIGR00666">
    <property type="entry name" value="PBP4"/>
    <property type="match status" value="1"/>
</dbReference>
<comment type="caution">
    <text evidence="6">The sequence shown here is derived from an EMBL/GenBank/DDBJ whole genome shotgun (WGS) entry which is preliminary data.</text>
</comment>
<dbReference type="PANTHER" id="PTHR30023:SF0">
    <property type="entry name" value="PENICILLIN-SENSITIVE CARBOXYPEPTIDASE A"/>
    <property type="match status" value="1"/>
</dbReference>
<reference evidence="6 7" key="1">
    <citation type="submission" date="2019-05" db="EMBL/GenBank/DDBJ databases">
        <title>Mumia sp. nov., isolated from the intestinal contents of plateau pika (Ochotona curzoniae) in the Qinghai-Tibet plateau of China.</title>
        <authorList>
            <person name="Tian Z."/>
        </authorList>
    </citation>
    <scope>NUCLEOTIDE SEQUENCE [LARGE SCALE GENOMIC DNA]</scope>
    <source>
        <strain evidence="7">527</strain>
        <strain evidence="6">Z527</strain>
    </source>
</reference>
<gene>
    <name evidence="6" type="primary">dacB</name>
    <name evidence="6" type="ORF">FHE65_16795</name>
    <name evidence="5" type="ORF">FHE65_29495</name>
</gene>
<evidence type="ECO:0000256" key="2">
    <source>
        <dbReference type="ARBA" id="ARBA00022801"/>
    </source>
</evidence>
<evidence type="ECO:0000256" key="1">
    <source>
        <dbReference type="ARBA" id="ARBA00006096"/>
    </source>
</evidence>
<dbReference type="RefSeq" id="WP_139106276.1">
    <property type="nucleotide sequence ID" value="NZ_VDFR01000073.1"/>
</dbReference>
<dbReference type="Proteomes" id="UP000306740">
    <property type="component" value="Unassembled WGS sequence"/>
</dbReference>
<evidence type="ECO:0000313" key="5">
    <source>
        <dbReference type="EMBL" id="TNC33103.1"/>
    </source>
</evidence>
<organism evidence="6 7">
    <name type="scientific">Mumia zhuanghuii</name>
    <dbReference type="NCBI Taxonomy" id="2585211"/>
    <lineage>
        <taxon>Bacteria</taxon>
        <taxon>Bacillati</taxon>
        <taxon>Actinomycetota</taxon>
        <taxon>Actinomycetes</taxon>
        <taxon>Propionibacteriales</taxon>
        <taxon>Nocardioidaceae</taxon>
        <taxon>Mumia</taxon>
    </lineage>
</organism>
<feature type="transmembrane region" description="Helical" evidence="4">
    <location>
        <begin position="12"/>
        <end position="33"/>
    </location>
</feature>
<evidence type="ECO:0000313" key="6">
    <source>
        <dbReference type="EMBL" id="TNC44267.1"/>
    </source>
</evidence>
<feature type="region of interest" description="Disordered" evidence="3">
    <location>
        <begin position="148"/>
        <end position="174"/>
    </location>
</feature>
<feature type="compositionally biased region" description="Low complexity" evidence="3">
    <location>
        <begin position="159"/>
        <end position="169"/>
    </location>
</feature>
<dbReference type="OrthoDB" id="56883at2"/>
<dbReference type="Pfam" id="PF02113">
    <property type="entry name" value="Peptidase_S13"/>
    <property type="match status" value="2"/>
</dbReference>
<comment type="similarity">
    <text evidence="1">Belongs to the peptidase S13 family.</text>
</comment>
<keyword evidence="6" id="KW-0121">Carboxypeptidase</keyword>
<dbReference type="InterPro" id="IPR000667">
    <property type="entry name" value="Peptidase_S13"/>
</dbReference>
<keyword evidence="4" id="KW-1133">Transmembrane helix</keyword>
<dbReference type="Gene3D" id="3.40.710.10">
    <property type="entry name" value="DD-peptidase/beta-lactamase superfamily"/>
    <property type="match status" value="2"/>
</dbReference>
<dbReference type="InterPro" id="IPR012338">
    <property type="entry name" value="Beta-lactam/transpept-like"/>
</dbReference>
<dbReference type="GO" id="GO:0009002">
    <property type="term" value="F:serine-type D-Ala-D-Ala carboxypeptidase activity"/>
    <property type="evidence" value="ECO:0007669"/>
    <property type="project" value="UniProtKB-EC"/>
</dbReference>
<dbReference type="SUPFAM" id="SSF56601">
    <property type="entry name" value="beta-lactamase/transpeptidase-like"/>
    <property type="match status" value="1"/>
</dbReference>
<evidence type="ECO:0000256" key="4">
    <source>
        <dbReference type="SAM" id="Phobius"/>
    </source>
</evidence>
<dbReference type="EMBL" id="VDFR01000073">
    <property type="protein sequence ID" value="TNC44267.1"/>
    <property type="molecule type" value="Genomic_DNA"/>
</dbReference>
<proteinExistence type="inferred from homology"/>
<accession>A0A5C4MKV9</accession>
<sequence>MPSHHSERGRAWPYVLLAVVLVLTGGGVAAYSLGHLDRWVCDDGSCETREADPASVAVTPAEPEAAPVLAAAGSRPLDAARVERAIEPLLRRKELGRHVGFAASDLASGEPVWSSGTGTFVPASTLKLFTTLAAMRTLGPEHRFRTTVLRDSTGEQPSATDAAPTTGAPAPGPARLVLVGGGDPYLTASSNAAARTSYPQQASLAQLARRTAQALKADGVNEVSLGYDSSLFTGPAVNSTWEPGYIASFVTSPVSALWVDQGRDGWRRSADPARQAATTFAKQLKARGLTVTGVKSTGRPVESEELAAVSSGTVAQISQSVIEYSDNQAAEVLLRHVAIAQKQPASFEGGVKAVRDVLTDLGVGWDGNRVYDGSGLSRDNRVTLASMLQVVTIGRDLFGRYPVAGFNGSLTSRFTASGTAAGLGAVRAKTGTLTGVHSYAGTTVTRDGTPVGFVIFTDRVPERRTLDARATLDRIAARLSACACATG</sequence>
<dbReference type="PRINTS" id="PR00922">
    <property type="entry name" value="DADACBPTASE3"/>
</dbReference>
<evidence type="ECO:0000313" key="7">
    <source>
        <dbReference type="Proteomes" id="UP000306740"/>
    </source>
</evidence>
<name>A0A5C4MKV9_9ACTN</name>
<dbReference type="Gene3D" id="3.50.80.20">
    <property type="entry name" value="D-Ala-D-Ala carboxypeptidase C, peptidase S13"/>
    <property type="match status" value="1"/>
</dbReference>